<name>A0A8J3IHS2_9CHLR</name>
<comment type="similarity">
    <text evidence="11">Belongs to the PRA-CH family.</text>
</comment>
<comment type="pathway">
    <text evidence="3 11">Amino-acid biosynthesis; L-histidine biosynthesis; L-histidine from 5-phospho-alpha-D-ribose 1-diphosphate: step 3/9.</text>
</comment>
<feature type="binding site" evidence="11">
    <location>
        <position position="92"/>
    </location>
    <ligand>
        <name>Zn(2+)</name>
        <dbReference type="ChEBI" id="CHEBI:29105"/>
        <note>ligand shared between dimeric partners</note>
    </ligand>
</feature>
<reference evidence="13" key="1">
    <citation type="submission" date="2020-10" db="EMBL/GenBank/DDBJ databases">
        <title>Taxonomic study of unclassified bacteria belonging to the class Ktedonobacteria.</title>
        <authorList>
            <person name="Yabe S."/>
            <person name="Wang C.M."/>
            <person name="Zheng Y."/>
            <person name="Sakai Y."/>
            <person name="Cavaletti L."/>
            <person name="Monciardini P."/>
            <person name="Donadio S."/>
        </authorList>
    </citation>
    <scope>NUCLEOTIDE SEQUENCE</scope>
    <source>
        <strain evidence="13">ID150040</strain>
    </source>
</reference>
<dbReference type="EMBL" id="BNJK01000001">
    <property type="protein sequence ID" value="GHO90990.1"/>
    <property type="molecule type" value="Genomic_DNA"/>
</dbReference>
<dbReference type="PANTHER" id="PTHR42945">
    <property type="entry name" value="HISTIDINE BIOSYNTHESIS BIFUNCTIONAL PROTEIN"/>
    <property type="match status" value="1"/>
</dbReference>
<dbReference type="UniPathway" id="UPA00031">
    <property type="reaction ID" value="UER00008"/>
</dbReference>
<comment type="caution">
    <text evidence="13">The sequence shown here is derived from an EMBL/GenBank/DDBJ whole genome shotgun (WGS) entry which is preliminary data.</text>
</comment>
<comment type="function">
    <text evidence="11">Catalyzes the hydrolysis of the adenine ring of phosphoribosyl-AMP.</text>
</comment>
<evidence type="ECO:0000256" key="10">
    <source>
        <dbReference type="ARBA" id="ARBA00023102"/>
    </source>
</evidence>
<evidence type="ECO:0000313" key="14">
    <source>
        <dbReference type="Proteomes" id="UP000597444"/>
    </source>
</evidence>
<evidence type="ECO:0000256" key="6">
    <source>
        <dbReference type="ARBA" id="ARBA00008299"/>
    </source>
</evidence>
<evidence type="ECO:0000256" key="5">
    <source>
        <dbReference type="ARBA" id="ARBA00007731"/>
    </source>
</evidence>
<dbReference type="Proteomes" id="UP000597444">
    <property type="component" value="Unassembled WGS sequence"/>
</dbReference>
<dbReference type="FunFam" id="3.10.20.810:FF:000001">
    <property type="entry name" value="Histidine biosynthesis bifunctional protein HisIE"/>
    <property type="match status" value="1"/>
</dbReference>
<evidence type="ECO:0000313" key="13">
    <source>
        <dbReference type="EMBL" id="GHO90990.1"/>
    </source>
</evidence>
<feature type="binding site" evidence="11">
    <location>
        <position position="99"/>
    </location>
    <ligand>
        <name>Zn(2+)</name>
        <dbReference type="ChEBI" id="CHEBI:29105"/>
        <note>ligand shared between dimeric partners</note>
    </ligand>
</feature>
<evidence type="ECO:0000256" key="9">
    <source>
        <dbReference type="ARBA" id="ARBA00022801"/>
    </source>
</evidence>
<evidence type="ECO:0000259" key="12">
    <source>
        <dbReference type="Pfam" id="PF01502"/>
    </source>
</evidence>
<evidence type="ECO:0000256" key="3">
    <source>
        <dbReference type="ARBA" id="ARBA00005169"/>
    </source>
</evidence>
<feature type="binding site" evidence="11">
    <location>
        <position position="75"/>
    </location>
    <ligand>
        <name>Zn(2+)</name>
        <dbReference type="ChEBI" id="CHEBI:29105"/>
        <note>ligand shared between dimeric partners</note>
    </ligand>
</feature>
<feature type="domain" description="Phosphoribosyl-AMP cyclohydrolase" evidence="12">
    <location>
        <begin position="27"/>
        <end position="101"/>
    </location>
</feature>
<keyword evidence="10 11" id="KW-0368">Histidine biosynthesis</keyword>
<keyword evidence="9 11" id="KW-0378">Hydrolase</keyword>
<dbReference type="GO" id="GO:0004635">
    <property type="term" value="F:phosphoribosyl-AMP cyclohydrolase activity"/>
    <property type="evidence" value="ECO:0007669"/>
    <property type="project" value="UniProtKB-UniRule"/>
</dbReference>
<dbReference type="PANTHER" id="PTHR42945:SF1">
    <property type="entry name" value="HISTIDINE BIOSYNTHESIS BIFUNCTIONAL PROTEIN HIS7"/>
    <property type="match status" value="1"/>
</dbReference>
<evidence type="ECO:0000256" key="4">
    <source>
        <dbReference type="ARBA" id="ARBA00005204"/>
    </source>
</evidence>
<comment type="caution">
    <text evidence="11">Lacks conserved residue(s) required for the propagation of feature annotation.</text>
</comment>
<dbReference type="NCBIfam" id="NF000768">
    <property type="entry name" value="PRK00051.1"/>
    <property type="match status" value="1"/>
</dbReference>
<dbReference type="Gene3D" id="3.10.20.810">
    <property type="entry name" value="Phosphoribosyl-AMP cyclohydrolase"/>
    <property type="match status" value="1"/>
</dbReference>
<sequence length="322" mass="35775">MEATLTFDSQGLVPVVIQDDATGEVLMVAFMNEEALRLTRETGQTHFFSRSRQSIWHKGEQSGNVQEVRGIFVNCEQNSLLVRVVQYGGAACHDGYRSCYYRSLQPDDTLQVVAERVFDPAAVYGTTEQKETSSDDSLLHIDLAALPAEPVQQLEAKLRQLYGVYLYLRDHDMSEESNTSRLLQERSQGYLASRLGDELQELADVQSGVHVHTGRAADTVLEGSQVGYWLLLLAATCNVPYNEFIPHAALLSGYYQPFSEGKAIEAREECSRLASGEQPAHIAQGLQLGFALIGWACAEAKVDPLEPAEYDLNQMRRKGLVK</sequence>
<comment type="cofactor">
    <cofactor evidence="11">
        <name>Zn(2+)</name>
        <dbReference type="ChEBI" id="CHEBI:29105"/>
    </cofactor>
    <text evidence="11">Binds 1 zinc ion per subunit.</text>
</comment>
<dbReference type="GO" id="GO:0005737">
    <property type="term" value="C:cytoplasm"/>
    <property type="evidence" value="ECO:0007669"/>
    <property type="project" value="UniProtKB-SubCell"/>
</dbReference>
<protein>
    <recommendedName>
        <fullName evidence="11">Phosphoribosyl-AMP cyclohydrolase</fullName>
        <shortName evidence="11">PRA-CH</shortName>
        <ecNumber evidence="11">3.5.4.19</ecNumber>
    </recommendedName>
</protein>
<comment type="pathway">
    <text evidence="4">Amino-acid biosynthesis; L-histidine biosynthesis; L-histidine from 5-phospho-alpha-D-ribose 1-diphosphate: step 2/9.</text>
</comment>
<dbReference type="HAMAP" id="MF_01021">
    <property type="entry name" value="HisI"/>
    <property type="match status" value="1"/>
</dbReference>
<dbReference type="InterPro" id="IPR026660">
    <property type="entry name" value="PRA-CH"/>
</dbReference>
<comment type="catalytic activity">
    <reaction evidence="1 11">
        <text>1-(5-phospho-beta-D-ribosyl)-5'-AMP + H2O = 1-(5-phospho-beta-D-ribosyl)-5-[(5-phospho-beta-D-ribosylamino)methylideneamino]imidazole-4-carboxamide</text>
        <dbReference type="Rhea" id="RHEA:20049"/>
        <dbReference type="ChEBI" id="CHEBI:15377"/>
        <dbReference type="ChEBI" id="CHEBI:58435"/>
        <dbReference type="ChEBI" id="CHEBI:59457"/>
        <dbReference type="EC" id="3.5.4.19"/>
    </reaction>
</comment>
<comment type="similarity">
    <text evidence="6">In the N-terminal section; belongs to the PRA-CH family.</text>
</comment>
<evidence type="ECO:0000256" key="1">
    <source>
        <dbReference type="ARBA" id="ARBA00000024"/>
    </source>
</evidence>
<dbReference type="GO" id="GO:0004636">
    <property type="term" value="F:phosphoribosyl-ATP diphosphatase activity"/>
    <property type="evidence" value="ECO:0007669"/>
    <property type="project" value="UniProtKB-EC"/>
</dbReference>
<comment type="similarity">
    <text evidence="5">In the C-terminal section; belongs to the PRA-PH family.</text>
</comment>
<dbReference type="GO" id="GO:0008270">
    <property type="term" value="F:zinc ion binding"/>
    <property type="evidence" value="ECO:0007669"/>
    <property type="project" value="UniProtKB-UniRule"/>
</dbReference>
<comment type="catalytic activity">
    <reaction evidence="2">
        <text>1-(5-phospho-beta-D-ribosyl)-ATP + H2O = 1-(5-phospho-beta-D-ribosyl)-5'-AMP + diphosphate + H(+)</text>
        <dbReference type="Rhea" id="RHEA:22828"/>
        <dbReference type="ChEBI" id="CHEBI:15377"/>
        <dbReference type="ChEBI" id="CHEBI:15378"/>
        <dbReference type="ChEBI" id="CHEBI:33019"/>
        <dbReference type="ChEBI" id="CHEBI:59457"/>
        <dbReference type="ChEBI" id="CHEBI:73183"/>
        <dbReference type="EC" id="3.6.1.31"/>
    </reaction>
</comment>
<comment type="subunit">
    <text evidence="11">Homodimer.</text>
</comment>
<dbReference type="SUPFAM" id="SSF141734">
    <property type="entry name" value="HisI-like"/>
    <property type="match status" value="1"/>
</dbReference>
<evidence type="ECO:0000256" key="7">
    <source>
        <dbReference type="ARBA" id="ARBA00022490"/>
    </source>
</evidence>
<dbReference type="InterPro" id="IPR038019">
    <property type="entry name" value="PRib_AMP_CycHydrolase_sf"/>
</dbReference>
<comment type="subcellular location">
    <subcellularLocation>
        <location evidence="11">Cytoplasm</location>
    </subcellularLocation>
</comment>
<evidence type="ECO:0000256" key="2">
    <source>
        <dbReference type="ARBA" id="ARBA00001460"/>
    </source>
</evidence>
<proteinExistence type="inferred from homology"/>
<accession>A0A8J3IHS2</accession>
<keyword evidence="7 11" id="KW-0963">Cytoplasm</keyword>
<evidence type="ECO:0000256" key="8">
    <source>
        <dbReference type="ARBA" id="ARBA00022605"/>
    </source>
</evidence>
<keyword evidence="14" id="KW-1185">Reference proteome</keyword>
<gene>
    <name evidence="11" type="primary">hisI</name>
    <name evidence="13" type="ORF">KSF_010380</name>
</gene>
<dbReference type="GO" id="GO:0000105">
    <property type="term" value="P:L-histidine biosynthetic process"/>
    <property type="evidence" value="ECO:0007669"/>
    <property type="project" value="UniProtKB-UniRule"/>
</dbReference>
<keyword evidence="11" id="KW-0862">Zinc</keyword>
<dbReference type="AlphaFoldDB" id="A0A8J3IHS2"/>
<keyword evidence="11" id="KW-0479">Metal-binding</keyword>
<dbReference type="InterPro" id="IPR002496">
    <property type="entry name" value="PRib_AMP_CycHydrolase_dom"/>
</dbReference>
<organism evidence="13 14">
    <name type="scientific">Reticulibacter mediterranei</name>
    <dbReference type="NCBI Taxonomy" id="2778369"/>
    <lineage>
        <taxon>Bacteria</taxon>
        <taxon>Bacillati</taxon>
        <taxon>Chloroflexota</taxon>
        <taxon>Ktedonobacteria</taxon>
        <taxon>Ktedonobacterales</taxon>
        <taxon>Reticulibacteraceae</taxon>
        <taxon>Reticulibacter</taxon>
    </lineage>
</organism>
<keyword evidence="8 11" id="KW-0028">Amino-acid biosynthesis</keyword>
<evidence type="ECO:0000256" key="11">
    <source>
        <dbReference type="HAMAP-Rule" id="MF_01021"/>
    </source>
</evidence>
<dbReference type="EC" id="3.5.4.19" evidence="11"/>
<dbReference type="Pfam" id="PF01502">
    <property type="entry name" value="PRA-CH"/>
    <property type="match status" value="1"/>
</dbReference>